<dbReference type="SUPFAM" id="SSF88713">
    <property type="entry name" value="Glycoside hydrolase/deacetylase"/>
    <property type="match status" value="1"/>
</dbReference>
<keyword evidence="7" id="KW-1185">Reference proteome</keyword>
<dbReference type="CDD" id="cd10802">
    <property type="entry name" value="YdjC_TTHB029_like"/>
    <property type="match status" value="1"/>
</dbReference>
<evidence type="ECO:0000313" key="6">
    <source>
        <dbReference type="EMBL" id="MBB6677051.1"/>
    </source>
</evidence>
<dbReference type="Proteomes" id="UP000574133">
    <property type="component" value="Unassembled WGS sequence"/>
</dbReference>
<dbReference type="AlphaFoldDB" id="A0A841TF11"/>
<dbReference type="InterPro" id="IPR006879">
    <property type="entry name" value="YdjC-like"/>
</dbReference>
<dbReference type="GO" id="GO:0005975">
    <property type="term" value="P:carbohydrate metabolic process"/>
    <property type="evidence" value="ECO:0007669"/>
    <property type="project" value="InterPro"/>
</dbReference>
<keyword evidence="4" id="KW-0460">Magnesium</keyword>
<dbReference type="InterPro" id="IPR011330">
    <property type="entry name" value="Glyco_hydro/deAcase_b/a-brl"/>
</dbReference>
<evidence type="ECO:0000256" key="5">
    <source>
        <dbReference type="ARBA" id="ARBA00023277"/>
    </source>
</evidence>
<dbReference type="Pfam" id="PF04794">
    <property type="entry name" value="YdjC"/>
    <property type="match status" value="1"/>
</dbReference>
<evidence type="ECO:0000256" key="1">
    <source>
        <dbReference type="ARBA" id="ARBA00001946"/>
    </source>
</evidence>
<dbReference type="GO" id="GO:0046872">
    <property type="term" value="F:metal ion binding"/>
    <property type="evidence" value="ECO:0007669"/>
    <property type="project" value="UniProtKB-KW"/>
</dbReference>
<dbReference type="GO" id="GO:0016787">
    <property type="term" value="F:hydrolase activity"/>
    <property type="evidence" value="ECO:0007669"/>
    <property type="project" value="UniProtKB-KW"/>
</dbReference>
<comment type="caution">
    <text evidence="6">The sequence shown here is derived from an EMBL/GenBank/DDBJ whole genome shotgun (WGS) entry which is preliminary data.</text>
</comment>
<accession>A0A841TF11</accession>
<gene>
    <name evidence="6" type="ORF">H4Q31_06870</name>
</gene>
<evidence type="ECO:0000256" key="2">
    <source>
        <dbReference type="ARBA" id="ARBA00022723"/>
    </source>
</evidence>
<proteinExistence type="predicted"/>
<protein>
    <submittedName>
        <fullName evidence="6">Polysaccharide deacetylase family protein</fullName>
    </submittedName>
</protein>
<evidence type="ECO:0000256" key="3">
    <source>
        <dbReference type="ARBA" id="ARBA00022801"/>
    </source>
</evidence>
<comment type="cofactor">
    <cofactor evidence="1">
        <name>Mg(2+)</name>
        <dbReference type="ChEBI" id="CHEBI:18420"/>
    </cofactor>
</comment>
<dbReference type="PANTHER" id="PTHR31609:SF1">
    <property type="entry name" value="CARBOHYDRATE DEACETYLASE"/>
    <property type="match status" value="1"/>
</dbReference>
<dbReference type="PANTHER" id="PTHR31609">
    <property type="entry name" value="YDJC DEACETYLASE FAMILY MEMBER"/>
    <property type="match status" value="1"/>
</dbReference>
<evidence type="ECO:0000256" key="4">
    <source>
        <dbReference type="ARBA" id="ARBA00022842"/>
    </source>
</evidence>
<sequence>MTKRQLIINCDDFGQSAAANAAIIHLLEERKVSSATVMPPAPGFEEAAAWCRKRGAANVGLHLTFTSEYDAIRWRSLTGDSSLHDESGSMYHTVEEFERGARPEAVKRELRAQFEAVSKAGIQISHADNHMGSLYGMATGKSYLPQAFLLCSRRGLPFRMFRRIWLKDAFMAEIASHPGAQRTVDMAAALADVLGVGLPDYLLSHPYHVEEGETYESFRRSILAKLYELPEDGVSETYFHPAVEDEELAQRIPSWEKRVWEYRLLQEEDFAYALKDAGVELTDYRYVQAYRRRPRLPAAVRLAKALLFRG</sequence>
<dbReference type="Gene3D" id="3.20.20.370">
    <property type="entry name" value="Glycoside hydrolase/deacetylase"/>
    <property type="match status" value="1"/>
</dbReference>
<name>A0A841TF11_9BACL</name>
<organism evidence="6 7">
    <name type="scientific">Cohnella lubricantis</name>
    <dbReference type="NCBI Taxonomy" id="2163172"/>
    <lineage>
        <taxon>Bacteria</taxon>
        <taxon>Bacillati</taxon>
        <taxon>Bacillota</taxon>
        <taxon>Bacilli</taxon>
        <taxon>Bacillales</taxon>
        <taxon>Paenibacillaceae</taxon>
        <taxon>Cohnella</taxon>
    </lineage>
</organism>
<keyword evidence="2" id="KW-0479">Metal-binding</keyword>
<keyword evidence="3" id="KW-0378">Hydrolase</keyword>
<evidence type="ECO:0000313" key="7">
    <source>
        <dbReference type="Proteomes" id="UP000574133"/>
    </source>
</evidence>
<dbReference type="EMBL" id="JACJVN010000026">
    <property type="protein sequence ID" value="MBB6677051.1"/>
    <property type="molecule type" value="Genomic_DNA"/>
</dbReference>
<keyword evidence="5" id="KW-0119">Carbohydrate metabolism</keyword>
<dbReference type="GO" id="GO:0019213">
    <property type="term" value="F:deacetylase activity"/>
    <property type="evidence" value="ECO:0007669"/>
    <property type="project" value="TreeGrafter"/>
</dbReference>
<dbReference type="RefSeq" id="WP_185178340.1">
    <property type="nucleotide sequence ID" value="NZ_CBCSEP010000021.1"/>
</dbReference>
<reference evidence="6 7" key="1">
    <citation type="submission" date="2020-08" db="EMBL/GenBank/DDBJ databases">
        <title>Cohnella phylogeny.</title>
        <authorList>
            <person name="Dunlap C."/>
        </authorList>
    </citation>
    <scope>NUCLEOTIDE SEQUENCE [LARGE SCALE GENOMIC DNA]</scope>
    <source>
        <strain evidence="6 7">DSM 103658</strain>
    </source>
</reference>